<organism evidence="2 3">
    <name type="scientific">Vespula squamosa</name>
    <name type="common">Southern yellow jacket</name>
    <name type="synonym">Wasp</name>
    <dbReference type="NCBI Taxonomy" id="30214"/>
    <lineage>
        <taxon>Eukaryota</taxon>
        <taxon>Metazoa</taxon>
        <taxon>Ecdysozoa</taxon>
        <taxon>Arthropoda</taxon>
        <taxon>Hexapoda</taxon>
        <taxon>Insecta</taxon>
        <taxon>Pterygota</taxon>
        <taxon>Neoptera</taxon>
        <taxon>Endopterygota</taxon>
        <taxon>Hymenoptera</taxon>
        <taxon>Apocrita</taxon>
        <taxon>Aculeata</taxon>
        <taxon>Vespoidea</taxon>
        <taxon>Vespidae</taxon>
        <taxon>Vespinae</taxon>
        <taxon>Vespula</taxon>
    </lineage>
</organism>
<comment type="caution">
    <text evidence="2">The sequence shown here is derived from an EMBL/GenBank/DDBJ whole genome shotgun (WGS) entry which is preliminary data.</text>
</comment>
<sequence>MQDIKNVSLLYLSLDCITNFLYILYLIYFVEIHIQAIDYYILFILFHNNQNYNIRLIKVVHFYNACICHFGIVIIFCKLSIK</sequence>
<evidence type="ECO:0000256" key="1">
    <source>
        <dbReference type="SAM" id="Phobius"/>
    </source>
</evidence>
<evidence type="ECO:0000313" key="2">
    <source>
        <dbReference type="EMBL" id="KAL2722359.1"/>
    </source>
</evidence>
<reference evidence="2 3" key="1">
    <citation type="journal article" date="2024" name="Ann. Entomol. Soc. Am.">
        <title>Genomic analyses of the southern and eastern yellowjacket wasps (Hymenoptera: Vespidae) reveal evolutionary signatures of social life.</title>
        <authorList>
            <person name="Catto M.A."/>
            <person name="Caine P.B."/>
            <person name="Orr S.E."/>
            <person name="Hunt B.G."/>
            <person name="Goodisman M.A.D."/>
        </authorList>
    </citation>
    <scope>NUCLEOTIDE SEQUENCE [LARGE SCALE GENOMIC DNA]</scope>
    <source>
        <strain evidence="2">233</strain>
        <tissue evidence="2">Head and thorax</tissue>
    </source>
</reference>
<keyword evidence="3" id="KW-1185">Reference proteome</keyword>
<dbReference type="EMBL" id="JAUDFV010000141">
    <property type="protein sequence ID" value="KAL2722359.1"/>
    <property type="molecule type" value="Genomic_DNA"/>
</dbReference>
<name>A0ABD2AP16_VESSQ</name>
<feature type="transmembrane region" description="Helical" evidence="1">
    <location>
        <begin position="59"/>
        <end position="81"/>
    </location>
</feature>
<keyword evidence="1" id="KW-1133">Transmembrane helix</keyword>
<dbReference type="AlphaFoldDB" id="A0ABD2AP16"/>
<dbReference type="Proteomes" id="UP001607302">
    <property type="component" value="Unassembled WGS sequence"/>
</dbReference>
<protein>
    <submittedName>
        <fullName evidence="2">Uncharacterized protein</fullName>
    </submittedName>
</protein>
<keyword evidence="1" id="KW-0472">Membrane</keyword>
<gene>
    <name evidence="2" type="ORF">V1478_009222</name>
</gene>
<keyword evidence="1" id="KW-0812">Transmembrane</keyword>
<proteinExistence type="predicted"/>
<accession>A0ABD2AP16</accession>
<evidence type="ECO:0000313" key="3">
    <source>
        <dbReference type="Proteomes" id="UP001607302"/>
    </source>
</evidence>